<dbReference type="InterPro" id="IPR013122">
    <property type="entry name" value="PKD1_2_channel"/>
</dbReference>
<dbReference type="Pfam" id="PF20519">
    <property type="entry name" value="Polycystin_dom"/>
    <property type="match status" value="1"/>
</dbReference>
<dbReference type="EMBL" id="HBKN01008856">
    <property type="protein sequence ID" value="CAE2270840.1"/>
    <property type="molecule type" value="Transcribed_RNA"/>
</dbReference>
<feature type="compositionally biased region" description="Polar residues" evidence="8">
    <location>
        <begin position="650"/>
        <end position="682"/>
    </location>
</feature>
<feature type="region of interest" description="Disordered" evidence="8">
    <location>
        <begin position="643"/>
        <end position="749"/>
    </location>
</feature>
<feature type="domain" description="Polycystin cation channel PKD1/PKD2" evidence="10">
    <location>
        <begin position="306"/>
        <end position="529"/>
    </location>
</feature>
<evidence type="ECO:0000256" key="1">
    <source>
        <dbReference type="ARBA" id="ARBA00004141"/>
    </source>
</evidence>
<evidence type="ECO:0000259" key="10">
    <source>
        <dbReference type="Pfam" id="PF08016"/>
    </source>
</evidence>
<dbReference type="Pfam" id="PF08016">
    <property type="entry name" value="PKD_channel"/>
    <property type="match status" value="1"/>
</dbReference>
<dbReference type="InterPro" id="IPR051223">
    <property type="entry name" value="Polycystin"/>
</dbReference>
<feature type="transmembrane region" description="Helical" evidence="9">
    <location>
        <begin position="497"/>
        <end position="522"/>
    </location>
</feature>
<comment type="similarity">
    <text evidence="2">Belongs to the polycystin family.</text>
</comment>
<feature type="transmembrane region" description="Helical" evidence="9">
    <location>
        <begin position="57"/>
        <end position="74"/>
    </location>
</feature>
<gene>
    <name evidence="12" type="ORF">GTHE00462_LOCUS6950</name>
</gene>
<dbReference type="InterPro" id="IPR003915">
    <property type="entry name" value="PKD_2"/>
</dbReference>
<feature type="transmembrane region" description="Helical" evidence="9">
    <location>
        <begin position="306"/>
        <end position="327"/>
    </location>
</feature>
<organism evidence="12">
    <name type="scientific">Guillardia theta</name>
    <name type="common">Cryptophyte</name>
    <name type="synonym">Cryptomonas phi</name>
    <dbReference type="NCBI Taxonomy" id="55529"/>
    <lineage>
        <taxon>Eukaryota</taxon>
        <taxon>Cryptophyceae</taxon>
        <taxon>Pyrenomonadales</taxon>
        <taxon>Geminigeraceae</taxon>
        <taxon>Guillardia</taxon>
    </lineage>
</organism>
<keyword evidence="4 9" id="KW-1133">Transmembrane helix</keyword>
<feature type="transmembrane region" description="Helical" evidence="9">
    <location>
        <begin position="27"/>
        <end position="45"/>
    </location>
</feature>
<evidence type="ECO:0000313" key="12">
    <source>
        <dbReference type="EMBL" id="CAE2270840.1"/>
    </source>
</evidence>
<feature type="transmembrane region" description="Helical" evidence="9">
    <location>
        <begin position="347"/>
        <end position="364"/>
    </location>
</feature>
<proteinExistence type="inferred from homology"/>
<dbReference type="InterPro" id="IPR046791">
    <property type="entry name" value="Polycystin_dom"/>
</dbReference>
<keyword evidence="3 9" id="KW-0812">Transmembrane</keyword>
<dbReference type="OMA" id="AFTVHKN"/>
<dbReference type="PANTHER" id="PTHR10877:SF183">
    <property type="entry name" value="AT14535P-RELATED"/>
    <property type="match status" value="1"/>
</dbReference>
<feature type="transmembrane region" description="Helical" evidence="9">
    <location>
        <begin position="441"/>
        <end position="461"/>
    </location>
</feature>
<evidence type="ECO:0000259" key="11">
    <source>
        <dbReference type="Pfam" id="PF20519"/>
    </source>
</evidence>
<dbReference type="GO" id="GO:0005509">
    <property type="term" value="F:calcium ion binding"/>
    <property type="evidence" value="ECO:0007669"/>
    <property type="project" value="InterPro"/>
</dbReference>
<keyword evidence="5 9" id="KW-0472">Membrane</keyword>
<feature type="transmembrane region" description="Helical" evidence="9">
    <location>
        <begin position="260"/>
        <end position="285"/>
    </location>
</feature>
<dbReference type="Gene3D" id="1.10.287.70">
    <property type="match status" value="1"/>
</dbReference>
<evidence type="ECO:0008006" key="13">
    <source>
        <dbReference type="Google" id="ProtNLM"/>
    </source>
</evidence>
<evidence type="ECO:0000256" key="4">
    <source>
        <dbReference type="ARBA" id="ARBA00022989"/>
    </source>
</evidence>
<evidence type="ECO:0000256" key="7">
    <source>
        <dbReference type="PIRSR" id="PIRSR603915-2"/>
    </source>
</evidence>
<accession>A0A7S4N7F0</accession>
<evidence type="ECO:0000256" key="8">
    <source>
        <dbReference type="SAM" id="MobiDB-lite"/>
    </source>
</evidence>
<feature type="compositionally biased region" description="Basic and acidic residues" evidence="8">
    <location>
        <begin position="735"/>
        <end position="749"/>
    </location>
</feature>
<evidence type="ECO:0000256" key="3">
    <source>
        <dbReference type="ARBA" id="ARBA00022692"/>
    </source>
</evidence>
<evidence type="ECO:0000256" key="2">
    <source>
        <dbReference type="ARBA" id="ARBA00007200"/>
    </source>
</evidence>
<comment type="subcellular location">
    <subcellularLocation>
        <location evidence="1">Membrane</location>
        <topology evidence="1">Multi-pass membrane protein</topology>
    </subcellularLocation>
</comment>
<evidence type="ECO:0000256" key="6">
    <source>
        <dbReference type="ARBA" id="ARBA00023180"/>
    </source>
</evidence>
<name>A0A7S4N7F0_GUITH</name>
<evidence type="ECO:0000256" key="5">
    <source>
        <dbReference type="ARBA" id="ARBA00023136"/>
    </source>
</evidence>
<feature type="disulfide bond" evidence="7">
    <location>
        <begin position="167"/>
        <end position="180"/>
    </location>
</feature>
<protein>
    <recommendedName>
        <fullName evidence="13">Polycystin cation channel PKD1/PKD2 domain-containing protein</fullName>
    </recommendedName>
</protein>
<dbReference type="AlphaFoldDB" id="A0A7S4N7F0"/>
<feature type="domain" description="Polycystin" evidence="11">
    <location>
        <begin position="112"/>
        <end position="301"/>
    </location>
</feature>
<dbReference type="PANTHER" id="PTHR10877">
    <property type="entry name" value="POLYCYSTIN FAMILY MEMBER"/>
    <property type="match status" value="1"/>
</dbReference>
<sequence>MAGEDTKYKKAVATAAFEKMSKRQQRALFAAAGLKAGANVSLAYAIDKFRRDKIREIVFYLFFLVIFTTSALIQRNVTDSHYYMQTVKDAILNENFPDVTWFKTFNDVAIDADFWDYMTTVIPQYLYKDKWYNGQQYTSAEMNYVLHVNRLVQAPRIRQLRVNSQICPVPPRLANVIKTCYPAFSTSAENRTSIPGWPPGTLVTYKTASQLATSEYRNGLLPYTGGGFAIDLPLYFNKTQALDFFNYLKSVKWSDLHTRAIFFTFALYNPVNGLYLSVLLLFEFLPFGEVRPSSQFRVIRMGLSTANDYATVLLDAMVYLMVFSYILQDVRKIAAMGRVYWTHFWHWFNWVNYTIFMVSLYFKISFYMASLRYVSGNGNSDMQTATMDFEAIGWTYYQMVNFQAFNNIFVWLRAFTYIKYLTTDIANLSYTLTNAAKDCGLFLLIFAMVIFAYAQAFHIAFGTDIGTYQTLLESIFGLFKTLLGDFNFNAIKSSNAYLGPLLFITFEVVCYFIFLNMFLAILNKSYSDVIDKGVDDPMTVEFRNTLAANFRRFIDRLNLWKSEDGSRNQQEDGDEDEEEVKKIEKKKTALDGEALGMMLNTIQELSTTVRGINEKIENVSKVQSLSGAGRLQVLNRASVAGSLDNRDLDGSNSQNSPISPTDKQLSAVQPDINRNGQKVRSTSKLHDDNLTEELLESDAAGADNRTIQEKQTESAQGNVSGIKQYKRPTLPTLESKTRPDDEEDATPRL</sequence>
<reference evidence="12" key="1">
    <citation type="submission" date="2021-01" db="EMBL/GenBank/DDBJ databases">
        <authorList>
            <person name="Corre E."/>
            <person name="Pelletier E."/>
            <person name="Niang G."/>
            <person name="Scheremetjew M."/>
            <person name="Finn R."/>
            <person name="Kale V."/>
            <person name="Holt S."/>
            <person name="Cochrane G."/>
            <person name="Meng A."/>
            <person name="Brown T."/>
            <person name="Cohen L."/>
        </authorList>
    </citation>
    <scope>NUCLEOTIDE SEQUENCE</scope>
    <source>
        <strain evidence="12">CCMP 2712</strain>
    </source>
</reference>
<evidence type="ECO:0000256" key="9">
    <source>
        <dbReference type="SAM" id="Phobius"/>
    </source>
</evidence>
<keyword evidence="6" id="KW-0325">Glycoprotein</keyword>
<dbReference type="GO" id="GO:0016020">
    <property type="term" value="C:membrane"/>
    <property type="evidence" value="ECO:0007669"/>
    <property type="project" value="UniProtKB-SubCell"/>
</dbReference>
<dbReference type="PRINTS" id="PR01433">
    <property type="entry name" value="POLYCYSTIN2"/>
</dbReference>